<dbReference type="GO" id="GO:0046872">
    <property type="term" value="F:metal ion binding"/>
    <property type="evidence" value="ECO:0007669"/>
    <property type="project" value="UniProtKB-KW"/>
</dbReference>
<dbReference type="AlphaFoldDB" id="A0A3B1D4B2"/>
<evidence type="ECO:0000256" key="2">
    <source>
        <dbReference type="ARBA" id="ARBA00022723"/>
    </source>
</evidence>
<dbReference type="EMBL" id="UOGF01000065">
    <property type="protein sequence ID" value="VAX30818.1"/>
    <property type="molecule type" value="Genomic_DNA"/>
</dbReference>
<feature type="region of interest" description="Disordered" evidence="4">
    <location>
        <begin position="374"/>
        <end position="394"/>
    </location>
</feature>
<keyword evidence="2" id="KW-0479">Metal-binding</keyword>
<dbReference type="GO" id="GO:0020037">
    <property type="term" value="F:heme binding"/>
    <property type="evidence" value="ECO:0007669"/>
    <property type="project" value="InterPro"/>
</dbReference>
<evidence type="ECO:0000259" key="6">
    <source>
        <dbReference type="PROSITE" id="PS51007"/>
    </source>
</evidence>
<reference evidence="7" key="1">
    <citation type="submission" date="2018-06" db="EMBL/GenBank/DDBJ databases">
        <authorList>
            <person name="Zhirakovskaya E."/>
        </authorList>
    </citation>
    <scope>NUCLEOTIDE SEQUENCE</scope>
</reference>
<accession>A0A3B1D4B2</accession>
<name>A0A3B1D4B2_9ZZZZ</name>
<protein>
    <recommendedName>
        <fullName evidence="6">Cytochrome c domain-containing protein</fullName>
    </recommendedName>
</protein>
<keyword evidence="5" id="KW-0472">Membrane</keyword>
<dbReference type="PROSITE" id="PS51007">
    <property type="entry name" value="CYTC"/>
    <property type="match status" value="2"/>
</dbReference>
<dbReference type="SUPFAM" id="SSF46626">
    <property type="entry name" value="Cytochrome c"/>
    <property type="match status" value="1"/>
</dbReference>
<feature type="domain" description="Cytochrome c" evidence="6">
    <location>
        <begin position="71"/>
        <end position="216"/>
    </location>
</feature>
<dbReference type="InterPro" id="IPR036909">
    <property type="entry name" value="Cyt_c-like_dom_sf"/>
</dbReference>
<keyword evidence="3" id="KW-0408">Iron</keyword>
<keyword evidence="5" id="KW-1133">Transmembrane helix</keyword>
<keyword evidence="5" id="KW-0812">Transmembrane</keyword>
<proteinExistence type="predicted"/>
<keyword evidence="1" id="KW-0349">Heme</keyword>
<evidence type="ECO:0000256" key="4">
    <source>
        <dbReference type="SAM" id="MobiDB-lite"/>
    </source>
</evidence>
<gene>
    <name evidence="7" type="ORF">MNBD_NITROSPIRAE01-1809</name>
</gene>
<evidence type="ECO:0000256" key="5">
    <source>
        <dbReference type="SAM" id="Phobius"/>
    </source>
</evidence>
<feature type="domain" description="Cytochrome c" evidence="6">
    <location>
        <begin position="259"/>
        <end position="372"/>
    </location>
</feature>
<feature type="compositionally biased region" description="Polar residues" evidence="4">
    <location>
        <begin position="383"/>
        <end position="394"/>
    </location>
</feature>
<dbReference type="InterPro" id="IPR009056">
    <property type="entry name" value="Cyt_c-like_dom"/>
</dbReference>
<dbReference type="Gene3D" id="1.10.760.10">
    <property type="entry name" value="Cytochrome c-like domain"/>
    <property type="match status" value="2"/>
</dbReference>
<organism evidence="7">
    <name type="scientific">hydrothermal vent metagenome</name>
    <dbReference type="NCBI Taxonomy" id="652676"/>
    <lineage>
        <taxon>unclassified sequences</taxon>
        <taxon>metagenomes</taxon>
        <taxon>ecological metagenomes</taxon>
    </lineage>
</organism>
<evidence type="ECO:0000313" key="7">
    <source>
        <dbReference type="EMBL" id="VAX30818.1"/>
    </source>
</evidence>
<feature type="transmembrane region" description="Helical" evidence="5">
    <location>
        <begin position="12"/>
        <end position="30"/>
    </location>
</feature>
<evidence type="ECO:0000256" key="3">
    <source>
        <dbReference type="ARBA" id="ARBA00023004"/>
    </source>
</evidence>
<dbReference type="GO" id="GO:0009055">
    <property type="term" value="F:electron transfer activity"/>
    <property type="evidence" value="ECO:0007669"/>
    <property type="project" value="InterPro"/>
</dbReference>
<evidence type="ECO:0000256" key="1">
    <source>
        <dbReference type="ARBA" id="ARBA00022617"/>
    </source>
</evidence>
<sequence length="394" mass="43561">MAKSRTQKLITLWKWSTIALTLLVLGIVFFKPQKPKSQSSKPKPAILQKKKTVPQLVDKKLDPEIAMTPEALVVAGKQIIYLTDTPELNATGRMPVGKGQCAFCHLFVEGQQSTRCPDLRNIELLSHKRIKEKRYTQNIEKYAETPEPQSKLSTKATTGGEYLIESLYCPSCYVAEGFGTASSQGQVSKMPFVAEMPMMLNDYEMVAVAAYLQAMDTPGDYSKVTARADWERYFNKKLTFGEDRRPKLPSHENLAKTALLTDTPEEMIKKMGCFVCHKIPSVSIASTGLIGPELTMKTKAIKRINSEEYLNAVAVNRARAETPKEYILESILDPAAFVVPGYGDGDGMPMDYGTKLTVGALDKLADFLLTIDENSGQDAPVSNPENSSSASKRD</sequence>